<name>A0A4P6HN61_9BACT</name>
<proteinExistence type="predicted"/>
<evidence type="ECO:0000313" key="5">
    <source>
        <dbReference type="EMBL" id="QAZ68064.1"/>
    </source>
</evidence>
<keyword evidence="2" id="KW-0863">Zinc-finger</keyword>
<accession>A0A4P6HN61</accession>
<dbReference type="PROSITE" id="PS01358">
    <property type="entry name" value="ZF_RANBP2_1"/>
    <property type="match status" value="1"/>
</dbReference>
<gene>
    <name evidence="5" type="ORF">C3Y92_12840</name>
</gene>
<dbReference type="Gene3D" id="4.10.1060.10">
    <property type="entry name" value="Zinc finger, RanBP2-type"/>
    <property type="match status" value="1"/>
</dbReference>
<feature type="domain" description="RanBP2-type" evidence="4">
    <location>
        <begin position="8"/>
        <end position="27"/>
    </location>
</feature>
<evidence type="ECO:0000259" key="4">
    <source>
        <dbReference type="PROSITE" id="PS01358"/>
    </source>
</evidence>
<keyword evidence="1" id="KW-0479">Metal-binding</keyword>
<dbReference type="GO" id="GO:0008270">
    <property type="term" value="F:zinc ion binding"/>
    <property type="evidence" value="ECO:0007669"/>
    <property type="project" value="UniProtKB-KW"/>
</dbReference>
<dbReference type="RefSeq" id="WP_129353202.1">
    <property type="nucleotide sequence ID" value="NZ_CP026538.1"/>
</dbReference>
<evidence type="ECO:0000256" key="2">
    <source>
        <dbReference type="ARBA" id="ARBA00022771"/>
    </source>
</evidence>
<dbReference type="AlphaFoldDB" id="A0A4P6HN61"/>
<dbReference type="Proteomes" id="UP000293296">
    <property type="component" value="Chromosome"/>
</dbReference>
<organism evidence="5 6">
    <name type="scientific">Solidesulfovibrio carbinolicus</name>
    <dbReference type="NCBI Taxonomy" id="296842"/>
    <lineage>
        <taxon>Bacteria</taxon>
        <taxon>Pseudomonadati</taxon>
        <taxon>Thermodesulfobacteriota</taxon>
        <taxon>Desulfovibrionia</taxon>
        <taxon>Desulfovibrionales</taxon>
        <taxon>Desulfovibrionaceae</taxon>
        <taxon>Solidesulfovibrio</taxon>
    </lineage>
</organism>
<evidence type="ECO:0000256" key="1">
    <source>
        <dbReference type="ARBA" id="ARBA00022723"/>
    </source>
</evidence>
<protein>
    <recommendedName>
        <fullName evidence="4">RanBP2-type domain-containing protein</fullName>
    </recommendedName>
</protein>
<dbReference type="Pfam" id="PF12773">
    <property type="entry name" value="DZR"/>
    <property type="match status" value="1"/>
</dbReference>
<evidence type="ECO:0000313" key="6">
    <source>
        <dbReference type="Proteomes" id="UP000293296"/>
    </source>
</evidence>
<reference evidence="5 6" key="1">
    <citation type="submission" date="2018-02" db="EMBL/GenBank/DDBJ databases">
        <title>Genome sequence of Desulfovibrio carbinolicus DSM 3852.</title>
        <authorList>
            <person name="Wilbanks E."/>
            <person name="Skennerton C.T."/>
            <person name="Orphan V.J."/>
        </authorList>
    </citation>
    <scope>NUCLEOTIDE SEQUENCE [LARGE SCALE GENOMIC DNA]</scope>
    <source>
        <strain evidence="5 6">DSM 3852</strain>
    </source>
</reference>
<dbReference type="InterPro" id="IPR001876">
    <property type="entry name" value="Znf_RanBP2"/>
</dbReference>
<dbReference type="OrthoDB" id="5458910at2"/>
<keyword evidence="6" id="KW-1185">Reference proteome</keyword>
<sequence length="65" mass="6981">MSDPRTPWTCPKCQAENDPDFTHCRLCGEKHPEGGDVEVACASCGTKHPGGTCCPLCGSKEFLQL</sequence>
<dbReference type="EMBL" id="CP026538">
    <property type="protein sequence ID" value="QAZ68064.1"/>
    <property type="molecule type" value="Genomic_DNA"/>
</dbReference>
<dbReference type="InterPro" id="IPR025874">
    <property type="entry name" value="DZR"/>
</dbReference>
<evidence type="ECO:0000256" key="3">
    <source>
        <dbReference type="ARBA" id="ARBA00022833"/>
    </source>
</evidence>
<keyword evidence="3" id="KW-0862">Zinc</keyword>
<dbReference type="KEGG" id="dcb:C3Y92_12840"/>